<feature type="region of interest" description="Disordered" evidence="1">
    <location>
        <begin position="22"/>
        <end position="70"/>
    </location>
</feature>
<evidence type="ECO:0000256" key="1">
    <source>
        <dbReference type="SAM" id="MobiDB-lite"/>
    </source>
</evidence>
<protein>
    <submittedName>
        <fullName evidence="2">Uncharacterized protein</fullName>
    </submittedName>
</protein>
<dbReference type="AlphaFoldDB" id="A0A930YAY6"/>
<name>A0A930YAY6_9PAST</name>
<feature type="compositionally biased region" description="Basic and acidic residues" evidence="1">
    <location>
        <begin position="49"/>
        <end position="70"/>
    </location>
</feature>
<proteinExistence type="predicted"/>
<comment type="caution">
    <text evidence="2">The sequence shown here is derived from an EMBL/GenBank/DDBJ whole genome shotgun (WGS) entry which is preliminary data.</text>
</comment>
<gene>
    <name evidence="2" type="ORF">INT80_14495</name>
</gene>
<evidence type="ECO:0000313" key="2">
    <source>
        <dbReference type="EMBL" id="MBF4103103.1"/>
    </source>
</evidence>
<accession>A0A930YAY6</accession>
<sequence length="70" mass="7461">MLLVTKALQVLKTFTVLDTVVPGDTNSDGVADSEDDNGGKPNVLVVDAHTSDNHDKPVGSDDLKRRCVQV</sequence>
<reference evidence="2" key="1">
    <citation type="submission" date="2020-11" db="EMBL/GenBank/DDBJ databases">
        <title>Gallibacterium anatis 1637, full genome, WGS.</title>
        <authorList>
            <person name="Laishevtcev A.I."/>
            <person name="Yakimova E.A."/>
            <person name="Petkovich D."/>
            <person name="Stepanova T.V."/>
            <person name="Kalendr R.S."/>
            <person name="Rubalsky E.O."/>
            <person name="Zulkarneev E.R."/>
            <person name="Aleshkin A.V."/>
        </authorList>
    </citation>
    <scope>NUCLEOTIDE SEQUENCE</scope>
    <source>
        <strain evidence="2">1637</strain>
    </source>
</reference>
<dbReference type="EMBL" id="JADION010000054">
    <property type="protein sequence ID" value="MBF4103103.1"/>
    <property type="molecule type" value="Genomic_DNA"/>
</dbReference>
<organism evidence="2">
    <name type="scientific">Gallibacterium anatis</name>
    <dbReference type="NCBI Taxonomy" id="750"/>
    <lineage>
        <taxon>Bacteria</taxon>
        <taxon>Pseudomonadati</taxon>
        <taxon>Pseudomonadota</taxon>
        <taxon>Gammaproteobacteria</taxon>
        <taxon>Pasteurellales</taxon>
        <taxon>Pasteurellaceae</taxon>
        <taxon>Gallibacterium</taxon>
    </lineage>
</organism>